<protein>
    <recommendedName>
        <fullName evidence="6">2-methylcitrate dehydratase</fullName>
    </recommendedName>
</protein>
<accession>A0A1B2I2E2</accession>
<dbReference type="OrthoDB" id="1351at2"/>
<dbReference type="InterPro" id="IPR036148">
    <property type="entry name" value="MmgE/PrpD_sf"/>
</dbReference>
<dbReference type="InterPro" id="IPR042188">
    <property type="entry name" value="MmgE/PrpD_sf_2"/>
</dbReference>
<dbReference type="InterPro" id="IPR045337">
    <property type="entry name" value="MmgE_PrpD_C"/>
</dbReference>
<evidence type="ECO:0000259" key="3">
    <source>
        <dbReference type="Pfam" id="PF19305"/>
    </source>
</evidence>
<dbReference type="GeneID" id="83056817"/>
<sequence>MEVIAKTLAQFAAGTKYEDLPGDIVQCAKERIIDILSAAMAGASLWEYRNGIIDTSRNMGDSGYSTIMGRKETASFPAAAAINCAYAHSMELDDGHRNAGAHAGAVVIPTALSLAEKLNIDGRHVILGVVIGYDVAYRFARSMSPLLIENGFHPSAVCGTMGAAAVSASLLRLNACQAAKALSLSALFASGLMEITHSGQSSKGAMVGHAAFAGIYSAIMAKNGFSAPEASFSGMSGLFKAMSDNNVDAAKMLEGLGENYEIKDTYVKLYPTCRHTHAPIEGTVALCSEHNIMAEEVKRIDIGTHPVAFNLTGAAGAPCDIQQARFSTPYCVASALINGTFGIVDLKEENINDGRRAQLSSLIHVYVDKEVASEFPKKRGAKIRIELKNGTAFEKTIYNLKGAPELPVGYMDLCDKFKNMAQVSLSEENIRKICGNVQNFEKLAELSAFMRLLKSTN</sequence>
<proteinExistence type="inferred from homology"/>
<organism evidence="4 5">
    <name type="scientific">Cloacibacillus porcorum</name>
    <dbReference type="NCBI Taxonomy" id="1197717"/>
    <lineage>
        <taxon>Bacteria</taxon>
        <taxon>Thermotogati</taxon>
        <taxon>Synergistota</taxon>
        <taxon>Synergistia</taxon>
        <taxon>Synergistales</taxon>
        <taxon>Synergistaceae</taxon>
        <taxon>Cloacibacillus</taxon>
    </lineage>
</organism>
<dbReference type="Pfam" id="PF03972">
    <property type="entry name" value="MmgE_PrpD_N"/>
    <property type="match status" value="1"/>
</dbReference>
<dbReference type="RefSeq" id="WP_066742926.1">
    <property type="nucleotide sequence ID" value="NZ_CP016757.1"/>
</dbReference>
<dbReference type="InterPro" id="IPR042183">
    <property type="entry name" value="MmgE/PrpD_sf_1"/>
</dbReference>
<dbReference type="SUPFAM" id="SSF103378">
    <property type="entry name" value="2-methylcitrate dehydratase PrpD"/>
    <property type="match status" value="1"/>
</dbReference>
<dbReference type="InterPro" id="IPR045336">
    <property type="entry name" value="MmgE_PrpD_N"/>
</dbReference>
<evidence type="ECO:0000313" key="5">
    <source>
        <dbReference type="Proteomes" id="UP000093044"/>
    </source>
</evidence>
<evidence type="ECO:0008006" key="6">
    <source>
        <dbReference type="Google" id="ProtNLM"/>
    </source>
</evidence>
<dbReference type="Gene3D" id="1.10.4100.10">
    <property type="entry name" value="2-methylcitrate dehydratase PrpD"/>
    <property type="match status" value="1"/>
</dbReference>
<dbReference type="KEGG" id="cpor:BED41_02980"/>
<comment type="similarity">
    <text evidence="1">Belongs to the PrpD family.</text>
</comment>
<evidence type="ECO:0000313" key="4">
    <source>
        <dbReference type="EMBL" id="ANZ44141.1"/>
    </source>
</evidence>
<dbReference type="PANTHER" id="PTHR16943">
    <property type="entry name" value="2-METHYLCITRATE DEHYDRATASE-RELATED"/>
    <property type="match status" value="1"/>
</dbReference>
<dbReference type="InterPro" id="IPR005656">
    <property type="entry name" value="MmgE_PrpD"/>
</dbReference>
<dbReference type="Gene3D" id="3.30.1330.120">
    <property type="entry name" value="2-methylcitrate dehydratase PrpD"/>
    <property type="match status" value="1"/>
</dbReference>
<reference evidence="4" key="1">
    <citation type="submission" date="2016-08" db="EMBL/GenBank/DDBJ databases">
        <title>Complete genome of Cloacibacillus porcorum.</title>
        <authorList>
            <person name="Looft T."/>
            <person name="Bayles D.O."/>
            <person name="Alt D.P."/>
        </authorList>
    </citation>
    <scope>NUCLEOTIDE SEQUENCE [LARGE SCALE GENOMIC DNA]</scope>
    <source>
        <strain evidence="4">CL-84</strain>
    </source>
</reference>
<evidence type="ECO:0000256" key="1">
    <source>
        <dbReference type="ARBA" id="ARBA00006174"/>
    </source>
</evidence>
<gene>
    <name evidence="4" type="ORF">BED41_02980</name>
</gene>
<dbReference type="Pfam" id="PF19305">
    <property type="entry name" value="MmgE_PrpD_C"/>
    <property type="match status" value="1"/>
</dbReference>
<keyword evidence="5" id="KW-1185">Reference proteome</keyword>
<name>A0A1B2I2E2_9BACT</name>
<feature type="domain" description="MmgE/PrpD N-terminal" evidence="2">
    <location>
        <begin position="7"/>
        <end position="245"/>
    </location>
</feature>
<dbReference type="STRING" id="1197717.BED41_02980"/>
<feature type="domain" description="MmgE/PrpD C-terminal" evidence="3">
    <location>
        <begin position="270"/>
        <end position="432"/>
    </location>
</feature>
<evidence type="ECO:0000259" key="2">
    <source>
        <dbReference type="Pfam" id="PF03972"/>
    </source>
</evidence>
<dbReference type="PANTHER" id="PTHR16943:SF8">
    <property type="entry name" value="2-METHYLCITRATE DEHYDRATASE"/>
    <property type="match status" value="1"/>
</dbReference>
<dbReference type="GO" id="GO:0016829">
    <property type="term" value="F:lyase activity"/>
    <property type="evidence" value="ECO:0007669"/>
    <property type="project" value="InterPro"/>
</dbReference>
<dbReference type="EMBL" id="CP016757">
    <property type="protein sequence ID" value="ANZ44141.1"/>
    <property type="molecule type" value="Genomic_DNA"/>
</dbReference>
<dbReference type="AlphaFoldDB" id="A0A1B2I2E2"/>
<dbReference type="Proteomes" id="UP000093044">
    <property type="component" value="Chromosome"/>
</dbReference>